<sequence length="65" mass="6711">MDCGTGGRAVVGGQLITGSGASSVVSRAKSGRQRAGRKTVAERTLFVIWSTLPVEVCDVDSTTKV</sequence>
<proteinExistence type="predicted"/>
<evidence type="ECO:0000313" key="2">
    <source>
        <dbReference type="Proteomes" id="UP000198211"/>
    </source>
</evidence>
<organism evidence="1 2">
    <name type="scientific">Phytophthora megakarya</name>
    <dbReference type="NCBI Taxonomy" id="4795"/>
    <lineage>
        <taxon>Eukaryota</taxon>
        <taxon>Sar</taxon>
        <taxon>Stramenopiles</taxon>
        <taxon>Oomycota</taxon>
        <taxon>Peronosporomycetes</taxon>
        <taxon>Peronosporales</taxon>
        <taxon>Peronosporaceae</taxon>
        <taxon>Phytophthora</taxon>
    </lineage>
</organism>
<dbReference type="EMBL" id="NBNE01013458">
    <property type="protein sequence ID" value="OWY95079.1"/>
    <property type="molecule type" value="Genomic_DNA"/>
</dbReference>
<dbReference type="Proteomes" id="UP000198211">
    <property type="component" value="Unassembled WGS sequence"/>
</dbReference>
<protein>
    <submittedName>
        <fullName evidence="1">Uncharacterized protein</fullName>
    </submittedName>
</protein>
<accession>A0A225USA3</accession>
<evidence type="ECO:0000313" key="1">
    <source>
        <dbReference type="EMBL" id="OWY95079.1"/>
    </source>
</evidence>
<keyword evidence="2" id="KW-1185">Reference proteome</keyword>
<comment type="caution">
    <text evidence="1">The sequence shown here is derived from an EMBL/GenBank/DDBJ whole genome shotgun (WGS) entry which is preliminary data.</text>
</comment>
<reference evidence="2" key="1">
    <citation type="submission" date="2017-03" db="EMBL/GenBank/DDBJ databases">
        <title>Phytopthora megakarya and P. palmivora, two closely related causual agents of cacao black pod achieved similar genome size and gene model numbers by different mechanisms.</title>
        <authorList>
            <person name="Ali S."/>
            <person name="Shao J."/>
            <person name="Larry D.J."/>
            <person name="Kronmiller B."/>
            <person name="Shen D."/>
            <person name="Strem M.D."/>
            <person name="Melnick R.L."/>
            <person name="Guiltinan M.J."/>
            <person name="Tyler B.M."/>
            <person name="Meinhardt L.W."/>
            <person name="Bailey B.A."/>
        </authorList>
    </citation>
    <scope>NUCLEOTIDE SEQUENCE [LARGE SCALE GENOMIC DNA]</scope>
    <source>
        <strain evidence="2">zdho120</strain>
    </source>
</reference>
<dbReference type="AlphaFoldDB" id="A0A225USA3"/>
<name>A0A225USA3_9STRA</name>
<gene>
    <name evidence="1" type="ORF">PHMEG_00035020</name>
</gene>